<protein>
    <submittedName>
        <fullName evidence="2">Uncharacterized protein</fullName>
    </submittedName>
</protein>
<organism evidence="2">
    <name type="scientific">bioreactor metagenome</name>
    <dbReference type="NCBI Taxonomy" id="1076179"/>
    <lineage>
        <taxon>unclassified sequences</taxon>
        <taxon>metagenomes</taxon>
        <taxon>ecological metagenomes</taxon>
    </lineage>
</organism>
<evidence type="ECO:0000256" key="1">
    <source>
        <dbReference type="SAM" id="MobiDB-lite"/>
    </source>
</evidence>
<name>A0A645I1B5_9ZZZZ</name>
<reference evidence="2" key="1">
    <citation type="submission" date="2019-08" db="EMBL/GenBank/DDBJ databases">
        <authorList>
            <person name="Kucharzyk K."/>
            <person name="Murdoch R.W."/>
            <person name="Higgins S."/>
            <person name="Loffler F."/>
        </authorList>
    </citation>
    <scope>NUCLEOTIDE SEQUENCE</scope>
</reference>
<feature type="region of interest" description="Disordered" evidence="1">
    <location>
        <begin position="1"/>
        <end position="43"/>
    </location>
</feature>
<proteinExistence type="predicted"/>
<dbReference type="EMBL" id="VSSQ01104703">
    <property type="protein sequence ID" value="MPN45081.1"/>
    <property type="molecule type" value="Genomic_DNA"/>
</dbReference>
<comment type="caution">
    <text evidence="2">The sequence shown here is derived from an EMBL/GenBank/DDBJ whole genome shotgun (WGS) entry which is preliminary data.</text>
</comment>
<accession>A0A645I1B5</accession>
<dbReference type="AlphaFoldDB" id="A0A645I1B5"/>
<gene>
    <name evidence="2" type="ORF">SDC9_192648</name>
</gene>
<evidence type="ECO:0000313" key="2">
    <source>
        <dbReference type="EMBL" id="MPN45081.1"/>
    </source>
</evidence>
<sequence>MVQIVKRQRHEKENDGAVAKQADGPFLSSSESPRAEKSQEQEEAFRDYAELSSQWVLGNGFRTHRLFASR</sequence>
<feature type="compositionally biased region" description="Basic and acidic residues" evidence="1">
    <location>
        <begin position="33"/>
        <end position="43"/>
    </location>
</feature>